<dbReference type="Proteomes" id="UP000001072">
    <property type="component" value="Unassembled WGS sequence"/>
</dbReference>
<feature type="compositionally biased region" description="Polar residues" evidence="1">
    <location>
        <begin position="239"/>
        <end position="250"/>
    </location>
</feature>
<sequence length="329" mass="37446">MEEPIQLNPRQQSKSKEVQRKESEEEKFDVADFQAKLDTSLGNLYRLVDSWIPPNLRTTTAPLSSRSFEPLKPALQPRLGLGAKPKLSEITSSNQLRNQLLKRKSSNRFGEDSNSVSEELKKEEEEEDQDQDSRTKISFGSKDLVVDRFLPRSKIKSITLSDLEENPLKLSKKQLKKRRKLEKLSEINPTNPRTDENDEVSSCLQTEVSTSMRTTPDTERTPSLTESSSQSISSNTNNQPKNGETNTLNPMISNLVTKPQKEISLISKTNHLTSIPSTPESDIQKTNPSNPITLTKQQIKKQRNKLKKKLKRQELKDLEEKSNIGEHQK</sequence>
<feature type="compositionally biased region" description="Polar residues" evidence="1">
    <location>
        <begin position="200"/>
        <end position="215"/>
    </location>
</feature>
<reference evidence="3" key="1">
    <citation type="journal article" date="2011" name="Proc. Natl. Acad. Sci. U.S.A.">
        <title>Obligate biotrophy features unraveled by the genomic analysis of rust fungi.</title>
        <authorList>
            <person name="Duplessis S."/>
            <person name="Cuomo C.A."/>
            <person name="Lin Y.-C."/>
            <person name="Aerts A."/>
            <person name="Tisserant E."/>
            <person name="Veneault-Fourrey C."/>
            <person name="Joly D.L."/>
            <person name="Hacquard S."/>
            <person name="Amselem J."/>
            <person name="Cantarel B.L."/>
            <person name="Chiu R."/>
            <person name="Coutinho P.M."/>
            <person name="Feau N."/>
            <person name="Field M."/>
            <person name="Frey P."/>
            <person name="Gelhaye E."/>
            <person name="Goldberg J."/>
            <person name="Grabherr M.G."/>
            <person name="Kodira C.D."/>
            <person name="Kohler A."/>
            <person name="Kuees U."/>
            <person name="Lindquist E.A."/>
            <person name="Lucas S.M."/>
            <person name="Mago R."/>
            <person name="Mauceli E."/>
            <person name="Morin E."/>
            <person name="Murat C."/>
            <person name="Pangilinan J.L."/>
            <person name="Park R."/>
            <person name="Pearson M."/>
            <person name="Quesneville H."/>
            <person name="Rouhier N."/>
            <person name="Sakthikumar S."/>
            <person name="Salamov A.A."/>
            <person name="Schmutz J."/>
            <person name="Selles B."/>
            <person name="Shapiro H."/>
            <person name="Tanguay P."/>
            <person name="Tuskan G.A."/>
            <person name="Henrissat B."/>
            <person name="Van de Peer Y."/>
            <person name="Rouze P."/>
            <person name="Ellis J.G."/>
            <person name="Dodds P.N."/>
            <person name="Schein J.E."/>
            <person name="Zhong S."/>
            <person name="Hamelin R.C."/>
            <person name="Grigoriev I.V."/>
            <person name="Szabo L.J."/>
            <person name="Martin F."/>
        </authorList>
    </citation>
    <scope>NUCLEOTIDE SEQUENCE [LARGE SCALE GENOMIC DNA]</scope>
    <source>
        <strain evidence="3">98AG31 / pathotype 3-4-7</strain>
    </source>
</reference>
<feature type="region of interest" description="Disordered" evidence="1">
    <location>
        <begin position="271"/>
        <end position="329"/>
    </location>
</feature>
<gene>
    <name evidence="2" type="ORF">MELLADRAFT_106427</name>
</gene>
<accession>F4RLC8</accession>
<feature type="compositionally biased region" description="Polar residues" evidence="1">
    <location>
        <begin position="271"/>
        <end position="295"/>
    </location>
</feature>
<feature type="compositionally biased region" description="Basic and acidic residues" evidence="1">
    <location>
        <begin position="312"/>
        <end position="329"/>
    </location>
</feature>
<dbReference type="GeneID" id="18922889"/>
<evidence type="ECO:0000256" key="1">
    <source>
        <dbReference type="SAM" id="MobiDB-lite"/>
    </source>
</evidence>
<feature type="compositionally biased region" description="Basic and acidic residues" evidence="1">
    <location>
        <begin position="14"/>
        <end position="28"/>
    </location>
</feature>
<dbReference type="EMBL" id="GL883106">
    <property type="protein sequence ID" value="EGG06892.1"/>
    <property type="molecule type" value="Genomic_DNA"/>
</dbReference>
<evidence type="ECO:0000313" key="3">
    <source>
        <dbReference type="Proteomes" id="UP000001072"/>
    </source>
</evidence>
<dbReference type="VEuPathDB" id="FungiDB:MELLADRAFT_106427"/>
<feature type="compositionally biased region" description="Basic residues" evidence="1">
    <location>
        <begin position="298"/>
        <end position="311"/>
    </location>
</feature>
<name>F4RLC8_MELLP</name>
<keyword evidence="3" id="KW-1185">Reference proteome</keyword>
<organism evidence="3">
    <name type="scientific">Melampsora larici-populina (strain 98AG31 / pathotype 3-4-7)</name>
    <name type="common">Poplar leaf rust fungus</name>
    <dbReference type="NCBI Taxonomy" id="747676"/>
    <lineage>
        <taxon>Eukaryota</taxon>
        <taxon>Fungi</taxon>
        <taxon>Dikarya</taxon>
        <taxon>Basidiomycota</taxon>
        <taxon>Pucciniomycotina</taxon>
        <taxon>Pucciniomycetes</taxon>
        <taxon>Pucciniales</taxon>
        <taxon>Melampsoraceae</taxon>
        <taxon>Melampsora</taxon>
    </lineage>
</organism>
<dbReference type="KEGG" id="mlr:MELLADRAFT_106427"/>
<proteinExistence type="predicted"/>
<dbReference type="InParanoid" id="F4RLC8"/>
<dbReference type="AlphaFoldDB" id="F4RLC8"/>
<feature type="region of interest" description="Disordered" evidence="1">
    <location>
        <begin position="1"/>
        <end position="28"/>
    </location>
</feature>
<dbReference type="RefSeq" id="XP_007409852.1">
    <property type="nucleotide sequence ID" value="XM_007409790.1"/>
</dbReference>
<feature type="region of interest" description="Disordered" evidence="1">
    <location>
        <begin position="173"/>
        <end position="250"/>
    </location>
</feature>
<feature type="region of interest" description="Disordered" evidence="1">
    <location>
        <begin position="101"/>
        <end position="136"/>
    </location>
</feature>
<protein>
    <submittedName>
        <fullName evidence="2">Uncharacterized protein</fullName>
    </submittedName>
</protein>
<dbReference type="HOGENOM" id="CLU_844888_0_0_1"/>
<feature type="compositionally biased region" description="Low complexity" evidence="1">
    <location>
        <begin position="221"/>
        <end position="238"/>
    </location>
</feature>
<dbReference type="OrthoDB" id="2501049at2759"/>
<evidence type="ECO:0000313" key="2">
    <source>
        <dbReference type="EMBL" id="EGG06892.1"/>
    </source>
</evidence>